<protein>
    <submittedName>
        <fullName evidence="4">von Willebrand factor type A domain-containing protein</fullName>
    </submittedName>
</protein>
<dbReference type="OrthoDB" id="1729737at2759"/>
<dbReference type="PROSITE" id="PS51468">
    <property type="entry name" value="VIT"/>
    <property type="match status" value="1"/>
</dbReference>
<evidence type="ECO:0000259" key="3">
    <source>
        <dbReference type="PROSITE" id="PS51468"/>
    </source>
</evidence>
<dbReference type="SMART" id="SM00327">
    <property type="entry name" value="VWA"/>
    <property type="match status" value="1"/>
</dbReference>
<feature type="compositionally biased region" description="Low complexity" evidence="1">
    <location>
        <begin position="892"/>
        <end position="901"/>
    </location>
</feature>
<dbReference type="AlphaFoldDB" id="A0A6A5ZBB2"/>
<evidence type="ECO:0000313" key="5">
    <source>
        <dbReference type="Proteomes" id="UP000799770"/>
    </source>
</evidence>
<dbReference type="Pfam" id="PF13768">
    <property type="entry name" value="VWA_3"/>
    <property type="match status" value="1"/>
</dbReference>
<evidence type="ECO:0000256" key="1">
    <source>
        <dbReference type="SAM" id="MobiDB-lite"/>
    </source>
</evidence>
<organism evidence="4 5">
    <name type="scientific">Lophiotrema nucula</name>
    <dbReference type="NCBI Taxonomy" id="690887"/>
    <lineage>
        <taxon>Eukaryota</taxon>
        <taxon>Fungi</taxon>
        <taxon>Dikarya</taxon>
        <taxon>Ascomycota</taxon>
        <taxon>Pezizomycotina</taxon>
        <taxon>Dothideomycetes</taxon>
        <taxon>Pleosporomycetidae</taxon>
        <taxon>Pleosporales</taxon>
        <taxon>Lophiotremataceae</taxon>
        <taxon>Lophiotrema</taxon>
    </lineage>
</organism>
<feature type="region of interest" description="Disordered" evidence="1">
    <location>
        <begin position="755"/>
        <end position="828"/>
    </location>
</feature>
<dbReference type="PANTHER" id="PTHR45737">
    <property type="entry name" value="VON WILLEBRAND FACTOR A DOMAIN-CONTAINING PROTEIN 5A"/>
    <property type="match status" value="1"/>
</dbReference>
<sequence>MEGLRAGVFYDPERLQTLKYVSTAANYSTASHRAHSATSTARNYLPHIHVSAHVSVVDTVSRTTVTQVFSNDTDETIKQSAYCFPLYNGSVITSFHCWLAGETIKGVVKPKDQARREFQEAVERQQAATLLEEHTPEVFETALGNIPSLSEVKVEIVYLTELKADVSGDGILVTIPTSIAPRYGAFPESYASSLTASNRSKAEPGLKIQVDVSAPVPIRALSSRSHPISVELGSKGDPTPVASFQEMRKRTVESKLDNTKARASLSDRTIHLDRDFVLVVQVAPSDDPGIPNLLAPRAIMETCAKYPRHRALKVAFTPRDLFTPKDHQPTFPMEILLLIDRSGSMALKIEALKRALRLFVSELPRGCYLNIVSFGSSYEFLWPSSKIIDKESSDGVQQYFDEKLKADMGSTEFLSALRESVASRKRSKDLITQIIAFTDCEVWAVEPILEYVRDTKEKEQDSLRMFCLGIGDQVSHRMIEGIGKYGGGFGEVVSVNSPSSWDDRIMRIFNCVLTPSDWKCEVTPRRRIQAAMNNNHDEAPTKRRSTGKGIDRGSSAQTKSIDLPAILQAPNKIPTVYGMSRIVIYFLLESSDEQYDQITITGTSSSGESITKVIPITHVDVTVPILHHLAAKALVNDLETGQSWMHDDFNDKYNGDTDALERAVMLKAQEIGMEWNIPGKWASFVGVSSGTTELGSRTYKCDRRELSELTRPISHWDNSVIPSSPSSYSSSALVRPMYIMRRESRSPPAMRIAPQQYHQPQQYSQPRSYCPPTDLHHQSPKQPADRKVSGYQPGNNGPSLSPGHNQQQLYGQQDRRIDQVGSRQSAFASLEPTITPVIYKRYRGQPASKGNGGDNSPTAGPDYGGDGGQPVATNHEDNGASLGDRGSGSGNSSGSRGNIGDYQGTGSGVVPGCDATFSGGNFAMPDESQSHHEVGQELFGLPTHLMEHGHLNMEPGVVPSSERVNQQLPKHEITFHDMVSALHNSGGFFAYDPSESPEMFRRVLACFQQDLMVRLEIYFDTEIRSLKPLGSKSIITYACRTMVCMVYLKKVFFEGKTQNSAGEMIKRAETFLNLPQATLQKFMAWIERHWHTDIEHPFEYGKLCTIWAPSAALLRLGHSSR</sequence>
<accession>A0A6A5ZBB2</accession>
<feature type="compositionally biased region" description="Low complexity" evidence="1">
    <location>
        <begin position="755"/>
        <end position="772"/>
    </location>
</feature>
<reference evidence="4" key="1">
    <citation type="journal article" date="2020" name="Stud. Mycol.">
        <title>101 Dothideomycetes genomes: a test case for predicting lifestyles and emergence of pathogens.</title>
        <authorList>
            <person name="Haridas S."/>
            <person name="Albert R."/>
            <person name="Binder M."/>
            <person name="Bloem J."/>
            <person name="Labutti K."/>
            <person name="Salamov A."/>
            <person name="Andreopoulos B."/>
            <person name="Baker S."/>
            <person name="Barry K."/>
            <person name="Bills G."/>
            <person name="Bluhm B."/>
            <person name="Cannon C."/>
            <person name="Castanera R."/>
            <person name="Culley D."/>
            <person name="Daum C."/>
            <person name="Ezra D."/>
            <person name="Gonzalez J."/>
            <person name="Henrissat B."/>
            <person name="Kuo A."/>
            <person name="Liang C."/>
            <person name="Lipzen A."/>
            <person name="Lutzoni F."/>
            <person name="Magnuson J."/>
            <person name="Mondo S."/>
            <person name="Nolan M."/>
            <person name="Ohm R."/>
            <person name="Pangilinan J."/>
            <person name="Park H.-J."/>
            <person name="Ramirez L."/>
            <person name="Alfaro M."/>
            <person name="Sun H."/>
            <person name="Tritt A."/>
            <person name="Yoshinaga Y."/>
            <person name="Zwiers L.-H."/>
            <person name="Turgeon B."/>
            <person name="Goodwin S."/>
            <person name="Spatafora J."/>
            <person name="Crous P."/>
            <person name="Grigoriev I."/>
        </authorList>
    </citation>
    <scope>NUCLEOTIDE SEQUENCE</scope>
    <source>
        <strain evidence="4">CBS 627.86</strain>
    </source>
</reference>
<feature type="domain" description="VIT" evidence="3">
    <location>
        <begin position="31"/>
        <end position="160"/>
    </location>
</feature>
<dbReference type="Pfam" id="PF08487">
    <property type="entry name" value="VIT"/>
    <property type="match status" value="1"/>
</dbReference>
<dbReference type="InterPro" id="IPR013694">
    <property type="entry name" value="VIT"/>
</dbReference>
<dbReference type="PANTHER" id="PTHR45737:SF4">
    <property type="entry name" value="VON WILLEBRAND DOMAIN PROTEIN (AFU_ORTHOLOGUE AFUA_4G01160)"/>
    <property type="match status" value="1"/>
</dbReference>
<dbReference type="EMBL" id="ML977320">
    <property type="protein sequence ID" value="KAF2116809.1"/>
    <property type="molecule type" value="Genomic_DNA"/>
</dbReference>
<dbReference type="Proteomes" id="UP000799770">
    <property type="component" value="Unassembled WGS sequence"/>
</dbReference>
<dbReference type="SMART" id="SM00609">
    <property type="entry name" value="VIT"/>
    <property type="match status" value="1"/>
</dbReference>
<evidence type="ECO:0000313" key="4">
    <source>
        <dbReference type="EMBL" id="KAF2116809.1"/>
    </source>
</evidence>
<feature type="domain" description="VWFA" evidence="2">
    <location>
        <begin position="334"/>
        <end position="512"/>
    </location>
</feature>
<feature type="compositionally biased region" description="Polar residues" evidence="1">
    <location>
        <begin position="792"/>
        <end position="811"/>
    </location>
</feature>
<gene>
    <name evidence="4" type="ORF">BDV96DRAFT_598655</name>
</gene>
<feature type="region of interest" description="Disordered" evidence="1">
    <location>
        <begin position="843"/>
        <end position="907"/>
    </location>
</feature>
<evidence type="ECO:0000259" key="2">
    <source>
        <dbReference type="PROSITE" id="PS50234"/>
    </source>
</evidence>
<dbReference type="SUPFAM" id="SSF53300">
    <property type="entry name" value="vWA-like"/>
    <property type="match status" value="1"/>
</dbReference>
<dbReference type="InterPro" id="IPR036465">
    <property type="entry name" value="vWFA_dom_sf"/>
</dbReference>
<name>A0A6A5ZBB2_9PLEO</name>
<proteinExistence type="predicted"/>
<dbReference type="Gene3D" id="3.40.50.410">
    <property type="entry name" value="von Willebrand factor, type A domain"/>
    <property type="match status" value="1"/>
</dbReference>
<keyword evidence="5" id="KW-1185">Reference proteome</keyword>
<feature type="region of interest" description="Disordered" evidence="1">
    <location>
        <begin position="533"/>
        <end position="556"/>
    </location>
</feature>
<dbReference type="PROSITE" id="PS50234">
    <property type="entry name" value="VWFA"/>
    <property type="match status" value="1"/>
</dbReference>
<dbReference type="InterPro" id="IPR002035">
    <property type="entry name" value="VWF_A"/>
</dbReference>